<evidence type="ECO:0000313" key="3">
    <source>
        <dbReference type="Proteomes" id="UP000547528"/>
    </source>
</evidence>
<dbReference type="RefSeq" id="WP_183358249.1">
    <property type="nucleotide sequence ID" value="NZ_BAABKR010000016.1"/>
</dbReference>
<keyword evidence="3" id="KW-1185">Reference proteome</keyword>
<evidence type="ECO:0000256" key="1">
    <source>
        <dbReference type="SAM" id="MobiDB-lite"/>
    </source>
</evidence>
<sequence>MSSDRPRTEPGETPEPAVAPESALAPESTGAGEHTSAEAEADAAETAPRKVHPPQAPAALGGMGSTGPITIVSKRR</sequence>
<evidence type="ECO:0000313" key="2">
    <source>
        <dbReference type="EMBL" id="MBB3667829.1"/>
    </source>
</evidence>
<reference evidence="2 3" key="1">
    <citation type="submission" date="2020-08" db="EMBL/GenBank/DDBJ databases">
        <title>Sequencing the genomes of 1000 actinobacteria strains.</title>
        <authorList>
            <person name="Klenk H.-P."/>
        </authorList>
    </citation>
    <scope>NUCLEOTIDE SEQUENCE [LARGE SCALE GENOMIC DNA]</scope>
    <source>
        <strain evidence="2 3">DSM 28238</strain>
    </source>
</reference>
<proteinExistence type="predicted"/>
<organism evidence="2 3">
    <name type="scientific">Garicola koreensis</name>
    <dbReference type="NCBI Taxonomy" id="1262554"/>
    <lineage>
        <taxon>Bacteria</taxon>
        <taxon>Bacillati</taxon>
        <taxon>Actinomycetota</taxon>
        <taxon>Actinomycetes</taxon>
        <taxon>Micrococcales</taxon>
        <taxon>Micrococcaceae</taxon>
        <taxon>Garicola</taxon>
    </lineage>
</organism>
<comment type="caution">
    <text evidence="2">The sequence shown here is derived from an EMBL/GenBank/DDBJ whole genome shotgun (WGS) entry which is preliminary data.</text>
</comment>
<gene>
    <name evidence="2" type="ORF">FHX47_001451</name>
</gene>
<dbReference type="EMBL" id="JACIBT010000004">
    <property type="protein sequence ID" value="MBB3667829.1"/>
    <property type="molecule type" value="Genomic_DNA"/>
</dbReference>
<name>A0A7W5TV43_9MICC</name>
<feature type="compositionally biased region" description="Basic and acidic residues" evidence="1">
    <location>
        <begin position="1"/>
        <end position="10"/>
    </location>
</feature>
<dbReference type="Proteomes" id="UP000547528">
    <property type="component" value="Unassembled WGS sequence"/>
</dbReference>
<accession>A0A7W5TV43</accession>
<feature type="region of interest" description="Disordered" evidence="1">
    <location>
        <begin position="1"/>
        <end position="76"/>
    </location>
</feature>
<protein>
    <submittedName>
        <fullName evidence="2">Uncharacterized protein</fullName>
    </submittedName>
</protein>
<dbReference type="AlphaFoldDB" id="A0A7W5TV43"/>